<dbReference type="PIRSF" id="PIRSF001365">
    <property type="entry name" value="DHDPS"/>
    <property type="match status" value="1"/>
</dbReference>
<evidence type="ECO:0000256" key="3">
    <source>
        <dbReference type="PIRNR" id="PIRNR001365"/>
    </source>
</evidence>
<dbReference type="CDD" id="cd00408">
    <property type="entry name" value="DHDPS-like"/>
    <property type="match status" value="1"/>
</dbReference>
<reference evidence="4 5" key="1">
    <citation type="submission" date="2022-10" db="EMBL/GenBank/DDBJ databases">
        <title>The complete genomes of actinobacterial strains from the NBC collection.</title>
        <authorList>
            <person name="Joergensen T.S."/>
            <person name="Alvarez Arevalo M."/>
            <person name="Sterndorff E.B."/>
            <person name="Faurdal D."/>
            <person name="Vuksanovic O."/>
            <person name="Mourched A.-S."/>
            <person name="Charusanti P."/>
            <person name="Shaw S."/>
            <person name="Blin K."/>
            <person name="Weber T."/>
        </authorList>
    </citation>
    <scope>NUCLEOTIDE SEQUENCE [LARGE SCALE GENOMIC DNA]</scope>
    <source>
        <strain evidence="4 5">NBC_00456</strain>
    </source>
</reference>
<dbReference type="SUPFAM" id="SSF51569">
    <property type="entry name" value="Aldolase"/>
    <property type="match status" value="1"/>
</dbReference>
<dbReference type="Pfam" id="PF00701">
    <property type="entry name" value="DHDPS"/>
    <property type="match status" value="1"/>
</dbReference>
<dbReference type="Proteomes" id="UP001341259">
    <property type="component" value="Chromosome"/>
</dbReference>
<keyword evidence="2 3" id="KW-0456">Lyase</keyword>
<evidence type="ECO:0000256" key="2">
    <source>
        <dbReference type="ARBA" id="ARBA00023239"/>
    </source>
</evidence>
<dbReference type="Gene3D" id="3.20.20.70">
    <property type="entry name" value="Aldolase class I"/>
    <property type="match status" value="1"/>
</dbReference>
<dbReference type="EMBL" id="CP107906">
    <property type="protein sequence ID" value="WUG98796.1"/>
    <property type="molecule type" value="Genomic_DNA"/>
</dbReference>
<dbReference type="SMART" id="SM01130">
    <property type="entry name" value="DHDPS"/>
    <property type="match status" value="1"/>
</dbReference>
<organism evidence="4 5">
    <name type="scientific">Streptomyces violaceus</name>
    <name type="common">Streptomyces venezuelae</name>
    <dbReference type="NCBI Taxonomy" id="1936"/>
    <lineage>
        <taxon>Bacteria</taxon>
        <taxon>Bacillati</taxon>
        <taxon>Actinomycetota</taxon>
        <taxon>Actinomycetes</taxon>
        <taxon>Kitasatosporales</taxon>
        <taxon>Streptomycetaceae</taxon>
        <taxon>Streptomyces</taxon>
    </lineage>
</organism>
<evidence type="ECO:0000256" key="1">
    <source>
        <dbReference type="ARBA" id="ARBA00007592"/>
    </source>
</evidence>
<dbReference type="InterPro" id="IPR002220">
    <property type="entry name" value="DapA-like"/>
</dbReference>
<accession>A0ABZ1P410</accession>
<dbReference type="PANTHER" id="PTHR12128">
    <property type="entry name" value="DIHYDRODIPICOLINATE SYNTHASE"/>
    <property type="match status" value="1"/>
</dbReference>
<dbReference type="PANTHER" id="PTHR12128:SF66">
    <property type="entry name" value="4-HYDROXY-2-OXOGLUTARATE ALDOLASE, MITOCHONDRIAL"/>
    <property type="match status" value="1"/>
</dbReference>
<evidence type="ECO:0000313" key="4">
    <source>
        <dbReference type="EMBL" id="WUG98796.1"/>
    </source>
</evidence>
<evidence type="ECO:0000313" key="5">
    <source>
        <dbReference type="Proteomes" id="UP001341259"/>
    </source>
</evidence>
<comment type="similarity">
    <text evidence="1 3">Belongs to the DapA family.</text>
</comment>
<dbReference type="PRINTS" id="PR00146">
    <property type="entry name" value="DHPICSNTHASE"/>
</dbReference>
<proteinExistence type="inferred from homology"/>
<name>A0ABZ1P410_STRVL</name>
<keyword evidence="5" id="KW-1185">Reference proteome</keyword>
<protein>
    <submittedName>
        <fullName evidence="4">Dihydrodipicolinate synthase family protein</fullName>
    </submittedName>
</protein>
<dbReference type="InterPro" id="IPR013785">
    <property type="entry name" value="Aldolase_TIM"/>
</dbReference>
<gene>
    <name evidence="4" type="ORF">OHB29_40785</name>
</gene>
<sequence>MFRGLSAFPLTPTTEEGIDERAFGVLVSRLAAAGVDSIGALGSTGGYAYLTREQRARVARLAVEAADGVPVMAGIGALRTTQVLAVAEDAQKAGVSAVLLAPMTYQALTDDEVFGLYESVTRELSVPLCVYDNPRTTHVHFTDELHGRIAELPNVAAVKIPPVPDDRAAARQRVAALRALLPDTVSVGVSGDWAAATGLNAGCDAWYSVAGGLFPATALALTRAAQAGDAAGATAHSERLEPLWELIRQYGGLRVMSAAASHLGLAAEPNLPLPLRGLPSDARRRLVTVLEHLALGTSAELPT</sequence>
<dbReference type="RefSeq" id="WP_328346990.1">
    <property type="nucleotide sequence ID" value="NZ_CP107906.1"/>
</dbReference>